<feature type="region of interest" description="Disordered" evidence="1">
    <location>
        <begin position="1"/>
        <end position="26"/>
    </location>
</feature>
<dbReference type="EMBL" id="MRZV01002401">
    <property type="protein sequence ID" value="PIK33792.1"/>
    <property type="molecule type" value="Genomic_DNA"/>
</dbReference>
<evidence type="ECO:0000259" key="2">
    <source>
        <dbReference type="PROSITE" id="PS50250"/>
    </source>
</evidence>
<dbReference type="Gene3D" id="1.25.40.990">
    <property type="match status" value="1"/>
</dbReference>
<organism evidence="3 4">
    <name type="scientific">Stichopus japonicus</name>
    <name type="common">Sea cucumber</name>
    <dbReference type="NCBI Taxonomy" id="307972"/>
    <lineage>
        <taxon>Eukaryota</taxon>
        <taxon>Metazoa</taxon>
        <taxon>Echinodermata</taxon>
        <taxon>Eleutherozoa</taxon>
        <taxon>Echinozoa</taxon>
        <taxon>Holothuroidea</taxon>
        <taxon>Aspidochirotacea</taxon>
        <taxon>Aspidochirotida</taxon>
        <taxon>Stichopodidae</taxon>
        <taxon>Apostichopus</taxon>
    </lineage>
</organism>
<dbReference type="InterPro" id="IPR000717">
    <property type="entry name" value="PCI_dom"/>
</dbReference>
<dbReference type="AlphaFoldDB" id="A0A2G8JDH4"/>
<evidence type="ECO:0000256" key="1">
    <source>
        <dbReference type="SAM" id="MobiDB-lite"/>
    </source>
</evidence>
<comment type="caution">
    <text evidence="3">The sequence shown here is derived from an EMBL/GenBank/DDBJ whole genome shotgun (WGS) entry which is preliminary data.</text>
</comment>
<dbReference type="Pfam" id="PF03399">
    <property type="entry name" value="SAC3_GANP"/>
    <property type="match status" value="1"/>
</dbReference>
<reference evidence="3 4" key="1">
    <citation type="journal article" date="2017" name="PLoS Biol.">
        <title>The sea cucumber genome provides insights into morphological evolution and visceral regeneration.</title>
        <authorList>
            <person name="Zhang X."/>
            <person name="Sun L."/>
            <person name="Yuan J."/>
            <person name="Sun Y."/>
            <person name="Gao Y."/>
            <person name="Zhang L."/>
            <person name="Li S."/>
            <person name="Dai H."/>
            <person name="Hamel J.F."/>
            <person name="Liu C."/>
            <person name="Yu Y."/>
            <person name="Liu S."/>
            <person name="Lin W."/>
            <person name="Guo K."/>
            <person name="Jin S."/>
            <person name="Xu P."/>
            <person name="Storey K.B."/>
            <person name="Huan P."/>
            <person name="Zhang T."/>
            <person name="Zhou Y."/>
            <person name="Zhang J."/>
            <person name="Lin C."/>
            <person name="Li X."/>
            <person name="Xing L."/>
            <person name="Huo D."/>
            <person name="Sun M."/>
            <person name="Wang L."/>
            <person name="Mercier A."/>
            <person name="Li F."/>
            <person name="Yang H."/>
            <person name="Xiang J."/>
        </authorList>
    </citation>
    <scope>NUCLEOTIDE SEQUENCE [LARGE SCALE GENOMIC DNA]</scope>
    <source>
        <strain evidence="3">Shaxun</strain>
        <tissue evidence="3">Muscle</tissue>
    </source>
</reference>
<proteinExistence type="predicted"/>
<dbReference type="Proteomes" id="UP000230750">
    <property type="component" value="Unassembled WGS sequence"/>
</dbReference>
<keyword evidence="3" id="KW-0675">Receptor</keyword>
<accession>A0A2G8JDH4</accession>
<dbReference type="GO" id="GO:0005634">
    <property type="term" value="C:nucleus"/>
    <property type="evidence" value="ECO:0007669"/>
    <property type="project" value="TreeGrafter"/>
</dbReference>
<protein>
    <submittedName>
        <fullName evidence="3">Putative leukocyte receptor cluster member 8-like</fullName>
    </submittedName>
</protein>
<dbReference type="FunFam" id="1.25.40.990:FF:000010">
    <property type="entry name" value="Leukocyte receptor cluster member"/>
    <property type="match status" value="1"/>
</dbReference>
<dbReference type="InterPro" id="IPR045107">
    <property type="entry name" value="SAC3/GANP/THP3"/>
</dbReference>
<evidence type="ECO:0000313" key="3">
    <source>
        <dbReference type="EMBL" id="PIK33792.1"/>
    </source>
</evidence>
<name>A0A2G8JDH4_STIJA</name>
<feature type="domain" description="PCI" evidence="2">
    <location>
        <begin position="133"/>
        <end position="296"/>
    </location>
</feature>
<dbReference type="PANTHER" id="PTHR12436">
    <property type="entry name" value="80 KDA MCM3-ASSOCIATED PROTEIN"/>
    <property type="match status" value="1"/>
</dbReference>
<dbReference type="STRING" id="307972.A0A2G8JDH4"/>
<dbReference type="PROSITE" id="PS50250">
    <property type="entry name" value="PCI"/>
    <property type="match status" value="1"/>
</dbReference>
<gene>
    <name evidence="3" type="ORF">BSL78_29393</name>
</gene>
<keyword evidence="4" id="KW-1185">Reference proteome</keyword>
<dbReference type="OrthoDB" id="199574at2759"/>
<dbReference type="PANTHER" id="PTHR12436:SF4">
    <property type="entry name" value="LEUKOCYTE RECEPTOR CLUSTER MEMBER 8"/>
    <property type="match status" value="1"/>
</dbReference>
<sequence>MQKRAARFQDMLKEEAPTKKQRKGKLSIQINSTNNSSEDLEWSLEPVAGTCQDIFKQYLRLTTAPNASEVRPLEVLKKSIEAVKVKWLEKKDYRYICNQLKSIRQDLTVQRIRNGFTVKVYEAHARIALEKGDREEFNQCQTQLKSLYAENIPGNVNEFTAYRILYYILTNSSSDITTALTSLSPTVKNNAMVQHALALRTAVALSDYHKFFLLYRSAPKMSPYLMDMFVERQRKDAIKAMVKSYRPNLPVAFIQNELAFQSSEDCLKFLTDLGVTLTEDKTKVNCTQSQGVLQAQ</sequence>
<dbReference type="InterPro" id="IPR005062">
    <property type="entry name" value="SAC3/GANP/THP3_conserved"/>
</dbReference>
<evidence type="ECO:0000313" key="4">
    <source>
        <dbReference type="Proteomes" id="UP000230750"/>
    </source>
</evidence>